<evidence type="ECO:0000313" key="1">
    <source>
        <dbReference type="EMBL" id="KAL0122300.1"/>
    </source>
</evidence>
<gene>
    <name evidence="1" type="ORF">PUN28_007204</name>
</gene>
<accession>A0AAW2G3Y1</accession>
<evidence type="ECO:0000313" key="2">
    <source>
        <dbReference type="Proteomes" id="UP001430953"/>
    </source>
</evidence>
<comment type="caution">
    <text evidence="1">The sequence shown here is derived from an EMBL/GenBank/DDBJ whole genome shotgun (WGS) entry which is preliminary data.</text>
</comment>
<dbReference type="EMBL" id="JADYXP020000006">
    <property type="protein sequence ID" value="KAL0122300.1"/>
    <property type="molecule type" value="Genomic_DNA"/>
</dbReference>
<sequence>MRNLIYILAILCNTTILKKKKKLILQITSKYTIRTTSYFIQRWTAAIYMYNDIRALLLILDFIDTHIQENLKQIDCTLKGSTEGDRENIPLPLSPVLSISSKNLFTRIHTIIAPTSLSENFIHLQCYFIASVCLRWRMRWLPTSCTSGHCFNTNTMPSTTNVVVNIRTLHMKQ</sequence>
<dbReference type="AlphaFoldDB" id="A0AAW2G3Y1"/>
<dbReference type="Proteomes" id="UP001430953">
    <property type="component" value="Unassembled WGS sequence"/>
</dbReference>
<keyword evidence="2" id="KW-1185">Reference proteome</keyword>
<name>A0AAW2G3Y1_9HYME</name>
<organism evidence="1 2">
    <name type="scientific">Cardiocondyla obscurior</name>
    <dbReference type="NCBI Taxonomy" id="286306"/>
    <lineage>
        <taxon>Eukaryota</taxon>
        <taxon>Metazoa</taxon>
        <taxon>Ecdysozoa</taxon>
        <taxon>Arthropoda</taxon>
        <taxon>Hexapoda</taxon>
        <taxon>Insecta</taxon>
        <taxon>Pterygota</taxon>
        <taxon>Neoptera</taxon>
        <taxon>Endopterygota</taxon>
        <taxon>Hymenoptera</taxon>
        <taxon>Apocrita</taxon>
        <taxon>Aculeata</taxon>
        <taxon>Formicoidea</taxon>
        <taxon>Formicidae</taxon>
        <taxon>Myrmicinae</taxon>
        <taxon>Cardiocondyla</taxon>
    </lineage>
</organism>
<protein>
    <submittedName>
        <fullName evidence="1">Uncharacterized protein</fullName>
    </submittedName>
</protein>
<proteinExistence type="predicted"/>
<reference evidence="1 2" key="1">
    <citation type="submission" date="2023-03" db="EMBL/GenBank/DDBJ databases">
        <title>High recombination rates correlate with genetic variation in Cardiocondyla obscurior ants.</title>
        <authorList>
            <person name="Errbii M."/>
        </authorList>
    </citation>
    <scope>NUCLEOTIDE SEQUENCE [LARGE SCALE GENOMIC DNA]</scope>
    <source>
        <strain evidence="1">Alpha-2009</strain>
        <tissue evidence="1">Whole body</tissue>
    </source>
</reference>